<proteinExistence type="inferred from homology"/>
<dbReference type="PANTHER" id="PTHR43569:SF2">
    <property type="entry name" value="AMIDOHYDROLASE-RELATED DOMAIN-CONTAINING PROTEIN"/>
    <property type="match status" value="1"/>
</dbReference>
<dbReference type="EMBL" id="JACVXB010000001">
    <property type="protein sequence ID" value="MBD0830817.1"/>
    <property type="molecule type" value="Genomic_DNA"/>
</dbReference>
<reference evidence="3 4" key="1">
    <citation type="submission" date="2020-09" db="EMBL/GenBank/DDBJ databases">
        <title>TT11 complete genome.</title>
        <authorList>
            <person name="Wu Z."/>
        </authorList>
    </citation>
    <scope>NUCLEOTIDE SEQUENCE [LARGE SCALE GENOMIC DNA]</scope>
    <source>
        <strain evidence="3 4">TT11</strain>
    </source>
</reference>
<dbReference type="InterPro" id="IPR052350">
    <property type="entry name" value="Metallo-dep_Lactonases"/>
</dbReference>
<evidence type="ECO:0000256" key="1">
    <source>
        <dbReference type="ARBA" id="ARBA00038310"/>
    </source>
</evidence>
<protein>
    <submittedName>
        <fullName evidence="3">Amidohydrolase family protein</fullName>
    </submittedName>
</protein>
<gene>
    <name evidence="3" type="ORF">ICJ83_01600</name>
</gene>
<dbReference type="AlphaFoldDB" id="A0A8J6Q7Q2"/>
<dbReference type="PANTHER" id="PTHR43569">
    <property type="entry name" value="AMIDOHYDROLASE"/>
    <property type="match status" value="1"/>
</dbReference>
<dbReference type="InterPro" id="IPR032466">
    <property type="entry name" value="Metal_Hydrolase"/>
</dbReference>
<name>A0A8J6Q7Q2_9FLAO</name>
<evidence type="ECO:0000313" key="3">
    <source>
        <dbReference type="EMBL" id="MBD0830817.1"/>
    </source>
</evidence>
<dbReference type="Proteomes" id="UP000600588">
    <property type="component" value="Unassembled WGS sequence"/>
</dbReference>
<dbReference type="SUPFAM" id="SSF51556">
    <property type="entry name" value="Metallo-dependent hydrolases"/>
    <property type="match status" value="1"/>
</dbReference>
<evidence type="ECO:0000259" key="2">
    <source>
        <dbReference type="Pfam" id="PF04909"/>
    </source>
</evidence>
<dbReference type="InterPro" id="IPR006680">
    <property type="entry name" value="Amidohydro-rel"/>
</dbReference>
<evidence type="ECO:0000313" key="4">
    <source>
        <dbReference type="Proteomes" id="UP000600588"/>
    </source>
</evidence>
<accession>A0A8J6Q7Q2</accession>
<comment type="caution">
    <text evidence="3">The sequence shown here is derived from an EMBL/GenBank/DDBJ whole genome shotgun (WGS) entry which is preliminary data.</text>
</comment>
<dbReference type="Gene3D" id="3.20.20.140">
    <property type="entry name" value="Metal-dependent hydrolases"/>
    <property type="match status" value="1"/>
</dbReference>
<sequence>MIIDSHQHFWKYDPVNHAWIDDSMAVIRKDFMPSDLQALYQENGVDGCVAVQADQTLEETNFLLDLSIKNKFIKGVVGWVDLRASDLEKTLETYSNEAKLKGFRHIVQGESDHNFLLRSDFLKGIGFLEKYDYTYDILIFPHQLGAALEFVKRFPNQKFVIDHMAKPYIKDGFYDGWATLMREIAKHENVYCKMSGMTTEADFKAWTPNQMQPYMELVLNAFGTDRILYGSDWPVCLVAGNYSKTKKLITDFIAALTTNEQQKIMGANAIEFYKL</sequence>
<comment type="similarity">
    <text evidence="1">Belongs to the metallo-dependent hydrolases superfamily.</text>
</comment>
<feature type="domain" description="Amidohydrolase-related" evidence="2">
    <location>
        <begin position="3"/>
        <end position="275"/>
    </location>
</feature>
<keyword evidence="4" id="KW-1185">Reference proteome</keyword>
<dbReference type="GO" id="GO:0016787">
    <property type="term" value="F:hydrolase activity"/>
    <property type="evidence" value="ECO:0007669"/>
    <property type="project" value="InterPro"/>
</dbReference>
<organism evidence="3 4">
    <name type="scientific">Aestuariibaculum sediminum</name>
    <dbReference type="NCBI Taxonomy" id="2770637"/>
    <lineage>
        <taxon>Bacteria</taxon>
        <taxon>Pseudomonadati</taxon>
        <taxon>Bacteroidota</taxon>
        <taxon>Flavobacteriia</taxon>
        <taxon>Flavobacteriales</taxon>
        <taxon>Flavobacteriaceae</taxon>
    </lineage>
</organism>
<dbReference type="Pfam" id="PF04909">
    <property type="entry name" value="Amidohydro_2"/>
    <property type="match status" value="1"/>
</dbReference>
<dbReference type="RefSeq" id="WP_188228605.1">
    <property type="nucleotide sequence ID" value="NZ_JACVXB010000001.1"/>
</dbReference>